<evidence type="ECO:0000259" key="2">
    <source>
        <dbReference type="PROSITE" id="PS50983"/>
    </source>
</evidence>
<dbReference type="PROSITE" id="PS51257">
    <property type="entry name" value="PROKAR_LIPOPROTEIN"/>
    <property type="match status" value="1"/>
</dbReference>
<dbReference type="InterPro" id="IPR050902">
    <property type="entry name" value="ABC_Transporter_SBP"/>
</dbReference>
<proteinExistence type="predicted"/>
<dbReference type="Pfam" id="PF01497">
    <property type="entry name" value="Peripla_BP_2"/>
    <property type="match status" value="1"/>
</dbReference>
<dbReference type="EMBL" id="DRND01000264">
    <property type="protein sequence ID" value="HFC46894.1"/>
    <property type="molecule type" value="Genomic_DNA"/>
</dbReference>
<dbReference type="PANTHER" id="PTHR30535:SF34">
    <property type="entry name" value="MOLYBDATE-BINDING PROTEIN MOLA"/>
    <property type="match status" value="1"/>
</dbReference>
<comment type="caution">
    <text evidence="3">The sequence shown here is derived from an EMBL/GenBank/DDBJ whole genome shotgun (WGS) entry which is preliminary data.</text>
</comment>
<feature type="chain" id="PRO_5031239015" evidence="1">
    <location>
        <begin position="27"/>
        <end position="377"/>
    </location>
</feature>
<dbReference type="PANTHER" id="PTHR30535">
    <property type="entry name" value="VITAMIN B12-BINDING PROTEIN"/>
    <property type="match status" value="1"/>
</dbReference>
<dbReference type="SUPFAM" id="SSF53807">
    <property type="entry name" value="Helical backbone' metal receptor"/>
    <property type="match status" value="1"/>
</dbReference>
<dbReference type="InterPro" id="IPR002491">
    <property type="entry name" value="ABC_transptr_periplasmic_BD"/>
</dbReference>
<organism evidence="3">
    <name type="scientific">Dissulfuribacter thermophilus</name>
    <dbReference type="NCBI Taxonomy" id="1156395"/>
    <lineage>
        <taxon>Bacteria</taxon>
        <taxon>Pseudomonadati</taxon>
        <taxon>Thermodesulfobacteriota</taxon>
        <taxon>Dissulfuribacteria</taxon>
        <taxon>Dissulfuribacterales</taxon>
        <taxon>Dissulfuribacteraceae</taxon>
        <taxon>Dissulfuribacter</taxon>
    </lineage>
</organism>
<name>A0A7V2SZ23_9BACT</name>
<feature type="domain" description="Fe/B12 periplasmic-binding" evidence="2">
    <location>
        <begin position="83"/>
        <end position="353"/>
    </location>
</feature>
<evidence type="ECO:0000256" key="1">
    <source>
        <dbReference type="SAM" id="SignalP"/>
    </source>
</evidence>
<protein>
    <submittedName>
        <fullName evidence="3">ABC transporter substrate-binding protein</fullName>
    </submittedName>
</protein>
<gene>
    <name evidence="3" type="ORF">ENJ63_03330</name>
</gene>
<accession>A0A7V2SZ23</accession>
<dbReference type="Proteomes" id="UP000885797">
    <property type="component" value="Unassembled WGS sequence"/>
</dbReference>
<evidence type="ECO:0000313" key="3">
    <source>
        <dbReference type="EMBL" id="HFC46894.1"/>
    </source>
</evidence>
<keyword evidence="1" id="KW-0732">Signal</keyword>
<dbReference type="Gene3D" id="3.40.50.1980">
    <property type="entry name" value="Nitrogenase molybdenum iron protein domain"/>
    <property type="match status" value="2"/>
</dbReference>
<feature type="signal peptide" evidence="1">
    <location>
        <begin position="1"/>
        <end position="26"/>
    </location>
</feature>
<dbReference type="CDD" id="cd00636">
    <property type="entry name" value="TroA-like"/>
    <property type="match status" value="1"/>
</dbReference>
<dbReference type="PROSITE" id="PS50983">
    <property type="entry name" value="FE_B12_PBP"/>
    <property type="match status" value="1"/>
</dbReference>
<dbReference type="AlphaFoldDB" id="A0A7V2SZ23"/>
<reference evidence="3" key="1">
    <citation type="journal article" date="2020" name="mSystems">
        <title>Genome- and Community-Level Interaction Insights into Carbon Utilization and Element Cycling Functions of Hydrothermarchaeota in Hydrothermal Sediment.</title>
        <authorList>
            <person name="Zhou Z."/>
            <person name="Liu Y."/>
            <person name="Xu W."/>
            <person name="Pan J."/>
            <person name="Luo Z.H."/>
            <person name="Li M."/>
        </authorList>
    </citation>
    <scope>NUCLEOTIDE SEQUENCE [LARGE SCALE GENOMIC DNA]</scope>
    <source>
        <strain evidence="3">HyVt-503</strain>
    </source>
</reference>
<sequence length="377" mass="42450">MKAVSSVFTSLLILLLVFGCSQDKNGGEKTFFLDLGQFTVESLGSNITVVQDGAGRRLILVPRGQSVPEGYEGMEVVRIPVKRVVAYRFFDVAVLKALGSLDTLVAVTIPKKDWYLTEIRDGMDQGRITYIGRPDAIDYERLKRLRPDLVLTWDIAALPMLKSLGIHAVVTTTPVAMCLSTRMKFVEFLAPFLGKEGEAKEFIKRVKRALDDIREKTSSHTLFRPKVMWGDIYEKRVLVEPGNSWIGQLIGLVNSDYLFEDVYGASCIEINLERFLYSGRDADIYFTYRTPATGATSKDALKAINPLISTIRPLQPGGRVYSPRPEFVQQQDRLDEIFTEIAAILHPDLYPGYRLKFFLRLPEHDPPAGDNPDGRRP</sequence>